<organism evidence="2 3">
    <name type="scientific">Flavisolibacter ginsenosidimutans</name>
    <dbReference type="NCBI Taxonomy" id="661481"/>
    <lineage>
        <taxon>Bacteria</taxon>
        <taxon>Pseudomonadati</taxon>
        <taxon>Bacteroidota</taxon>
        <taxon>Chitinophagia</taxon>
        <taxon>Chitinophagales</taxon>
        <taxon>Chitinophagaceae</taxon>
        <taxon>Flavisolibacter</taxon>
    </lineage>
</organism>
<dbReference type="EMBL" id="CP042433">
    <property type="protein sequence ID" value="QEC57081.1"/>
    <property type="molecule type" value="Genomic_DNA"/>
</dbReference>
<evidence type="ECO:0008006" key="4">
    <source>
        <dbReference type="Google" id="ProtNLM"/>
    </source>
</evidence>
<protein>
    <recommendedName>
        <fullName evidence="4">Lipoprotein</fullName>
    </recommendedName>
</protein>
<sequence length="147" mass="15673">MKKILSVVLFGALFIAACGSAEKPAETKNTLTAAAQESGATGSHWKGNFSNGLKGAKLSFNIKKGEVKELTFQGYWRCDGKLELTTLGPKKGFPLKGNSVDGIVKESGFYFELHGTVSGNKASGTLRIAFTAGGCDTYKLNWTAEKE</sequence>
<gene>
    <name evidence="2" type="ORF">FSB75_14615</name>
</gene>
<keyword evidence="1" id="KW-0732">Signal</keyword>
<feature type="signal peptide" evidence="1">
    <location>
        <begin position="1"/>
        <end position="20"/>
    </location>
</feature>
<evidence type="ECO:0000313" key="3">
    <source>
        <dbReference type="Proteomes" id="UP000321204"/>
    </source>
</evidence>
<evidence type="ECO:0000313" key="2">
    <source>
        <dbReference type="EMBL" id="QEC57081.1"/>
    </source>
</evidence>
<evidence type="ECO:0000256" key="1">
    <source>
        <dbReference type="SAM" id="SignalP"/>
    </source>
</evidence>
<dbReference type="KEGG" id="fgg:FSB75_14615"/>
<feature type="chain" id="PRO_5023013779" description="Lipoprotein" evidence="1">
    <location>
        <begin position="21"/>
        <end position="147"/>
    </location>
</feature>
<dbReference type="OrthoDB" id="881171at2"/>
<dbReference type="AlphaFoldDB" id="A0A5B8UK66"/>
<reference evidence="2 3" key="1">
    <citation type="journal article" date="2015" name="Int. J. Syst. Evol. Microbiol.">
        <title>Flavisolibacter ginsenosidimutans sp. nov., with ginsenoside-converting activity isolated from soil used for cultivating ginseng.</title>
        <authorList>
            <person name="Zhao Y."/>
            <person name="Liu Q."/>
            <person name="Kang M.S."/>
            <person name="Jin F."/>
            <person name="Yu H."/>
            <person name="Im W.T."/>
        </authorList>
    </citation>
    <scope>NUCLEOTIDE SEQUENCE [LARGE SCALE GENOMIC DNA]</scope>
    <source>
        <strain evidence="2 3">Gsoil 636</strain>
    </source>
</reference>
<name>A0A5B8UK66_9BACT</name>
<accession>A0A5B8UK66</accession>
<proteinExistence type="predicted"/>
<dbReference type="RefSeq" id="WP_146789002.1">
    <property type="nucleotide sequence ID" value="NZ_BAABIO010000003.1"/>
</dbReference>
<dbReference type="PROSITE" id="PS51257">
    <property type="entry name" value="PROKAR_LIPOPROTEIN"/>
    <property type="match status" value="1"/>
</dbReference>
<keyword evidence="3" id="KW-1185">Reference proteome</keyword>
<dbReference type="Proteomes" id="UP000321204">
    <property type="component" value="Chromosome"/>
</dbReference>